<evidence type="ECO:0000256" key="1">
    <source>
        <dbReference type="SAM" id="MobiDB-lite"/>
    </source>
</evidence>
<accession>A0A2A2I932</accession>
<name>A0A2A2I932_9BACI</name>
<feature type="region of interest" description="Disordered" evidence="1">
    <location>
        <begin position="114"/>
        <end position="153"/>
    </location>
</feature>
<organism evidence="2 3">
    <name type="scientific">Virgibacillus profundi</name>
    <dbReference type="NCBI Taxonomy" id="2024555"/>
    <lineage>
        <taxon>Bacteria</taxon>
        <taxon>Bacillati</taxon>
        <taxon>Bacillota</taxon>
        <taxon>Bacilli</taxon>
        <taxon>Bacillales</taxon>
        <taxon>Bacillaceae</taxon>
        <taxon>Virgibacillus</taxon>
    </lineage>
</organism>
<keyword evidence="3" id="KW-1185">Reference proteome</keyword>
<feature type="compositionally biased region" description="Basic and acidic residues" evidence="1">
    <location>
        <begin position="114"/>
        <end position="125"/>
    </location>
</feature>
<dbReference type="Proteomes" id="UP000218887">
    <property type="component" value="Unassembled WGS sequence"/>
</dbReference>
<sequence length="238" mass="27762">MSEGKFYETDLYEPIQHYFRAQGYEVQAEVNDCDVVAFKDDTLIIVELKLNLNITLLMQAAKRQRYTPDVYIAIQRPKTSLRRRRWRDLVHLVRRLELGLILVSFEGKKPSIHMVHEPGPFDRKRSAQQSKKGRDKLIKEARDRRSNSNIGGSSHVPTITTYKEISIQIAIYLDLLGPMSANDLKKLNTGERTYGILYNNYNKWFKRIGRGIYDLTDSGKKEYQNYPEIIKLYGKSDL</sequence>
<feature type="compositionally biased region" description="Basic and acidic residues" evidence="1">
    <location>
        <begin position="135"/>
        <end position="146"/>
    </location>
</feature>
<dbReference type="Pfam" id="PF09929">
    <property type="entry name" value="DUF2161"/>
    <property type="match status" value="1"/>
</dbReference>
<dbReference type="EMBL" id="NPOA01000019">
    <property type="protein sequence ID" value="PAV27794.1"/>
    <property type="molecule type" value="Genomic_DNA"/>
</dbReference>
<protein>
    <submittedName>
        <fullName evidence="2">Uncharacterized protein</fullName>
    </submittedName>
</protein>
<evidence type="ECO:0000313" key="3">
    <source>
        <dbReference type="Proteomes" id="UP000218887"/>
    </source>
</evidence>
<dbReference type="RefSeq" id="WP_095657346.1">
    <property type="nucleotide sequence ID" value="NZ_NPOA01000019.1"/>
</dbReference>
<dbReference type="OrthoDB" id="9795163at2"/>
<evidence type="ECO:0000313" key="2">
    <source>
        <dbReference type="EMBL" id="PAV27794.1"/>
    </source>
</evidence>
<reference evidence="2 3" key="1">
    <citation type="submission" date="2017-08" db="EMBL/GenBank/DDBJ databases">
        <title>Virgibacillus indicus sp. nov. and Virgibacillus profoundi sp. nov, two moderately halophilic bacteria isolated from marine sediment by using the Microfluidic Streak Plate.</title>
        <authorList>
            <person name="Xu B."/>
            <person name="Hu B."/>
            <person name="Wang J."/>
            <person name="Zhu Y."/>
            <person name="Huang L."/>
            <person name="Du W."/>
            <person name="Huang Y."/>
        </authorList>
    </citation>
    <scope>NUCLEOTIDE SEQUENCE [LARGE SCALE GENOMIC DNA]</scope>
    <source>
        <strain evidence="2 3">IO3-P3-H5</strain>
    </source>
</reference>
<dbReference type="InterPro" id="IPR018679">
    <property type="entry name" value="DUF2161"/>
</dbReference>
<proteinExistence type="predicted"/>
<comment type="caution">
    <text evidence="2">The sequence shown here is derived from an EMBL/GenBank/DDBJ whole genome shotgun (WGS) entry which is preliminary data.</text>
</comment>
<gene>
    <name evidence="2" type="ORF">CIL05_20160</name>
</gene>
<dbReference type="AlphaFoldDB" id="A0A2A2I932"/>